<dbReference type="Gene3D" id="3.40.50.410">
    <property type="entry name" value="von Willebrand factor, type A domain"/>
    <property type="match status" value="1"/>
</dbReference>
<dbReference type="InterPro" id="IPR036465">
    <property type="entry name" value="vWFA_dom_sf"/>
</dbReference>
<evidence type="ECO:0000313" key="2">
    <source>
        <dbReference type="EMBL" id="SJZ73009.1"/>
    </source>
</evidence>
<organism evidence="2 3">
    <name type="scientific">Lysobacter spongiicola DSM 21749</name>
    <dbReference type="NCBI Taxonomy" id="1122188"/>
    <lineage>
        <taxon>Bacteria</taxon>
        <taxon>Pseudomonadati</taxon>
        <taxon>Pseudomonadota</taxon>
        <taxon>Gammaproteobacteria</taxon>
        <taxon>Lysobacterales</taxon>
        <taxon>Lysobacteraceae</taxon>
        <taxon>Novilysobacter</taxon>
    </lineage>
</organism>
<feature type="domain" description="VWFA" evidence="1">
    <location>
        <begin position="38"/>
        <end position="231"/>
    </location>
</feature>
<sequence>MKHAFRVLIAASIIVLLSGCYAVKSSNNYYGVKTANQNVVFLLDRSGSMEGKDEGVVSNAVQTQVLNKSANVAQSKIGGIVGNLVGNQIRSEGSKMGAAKRALIPAVRGLELPSRYSVVTFGGQVDTWHDQMVPAAPTQKNVDIVRINQVSAAGGTPMLTALERGFQYPDATAIFLLTDGQPTDSNNASILARVATLNATRRVTIHTIGFGEDKDAAFLRQLAQENGGEYIDQTNAGSWLPF</sequence>
<dbReference type="SUPFAM" id="SSF53300">
    <property type="entry name" value="vWA-like"/>
    <property type="match status" value="1"/>
</dbReference>
<dbReference type="PROSITE" id="PS51257">
    <property type="entry name" value="PROKAR_LIPOPROTEIN"/>
    <property type="match status" value="1"/>
</dbReference>
<protein>
    <submittedName>
        <fullName evidence="2">von Willebrand factor type A domain-containing protein</fullName>
    </submittedName>
</protein>
<dbReference type="STRING" id="1122188.SAMN02745674_00682"/>
<accession>A0A1T4N136</accession>
<dbReference type="InterPro" id="IPR050934">
    <property type="entry name" value="ITIH"/>
</dbReference>
<proteinExistence type="predicted"/>
<keyword evidence="3" id="KW-1185">Reference proteome</keyword>
<dbReference type="EMBL" id="FUXP01000001">
    <property type="protein sequence ID" value="SJZ73009.1"/>
    <property type="molecule type" value="Genomic_DNA"/>
</dbReference>
<evidence type="ECO:0000313" key="3">
    <source>
        <dbReference type="Proteomes" id="UP000190061"/>
    </source>
</evidence>
<dbReference type="Pfam" id="PF13768">
    <property type="entry name" value="VWA_3"/>
    <property type="match status" value="1"/>
</dbReference>
<dbReference type="PANTHER" id="PTHR10338:SF108">
    <property type="entry name" value="INTER-ALPHA-TRYPSIN INHIBITOR HEAVY CHAIN H4-LIKE PROTEIN"/>
    <property type="match status" value="1"/>
</dbReference>
<gene>
    <name evidence="2" type="ORF">SAMN02745674_00682</name>
</gene>
<evidence type="ECO:0000259" key="1">
    <source>
        <dbReference type="PROSITE" id="PS50234"/>
    </source>
</evidence>
<dbReference type="PROSITE" id="PS50234">
    <property type="entry name" value="VWFA"/>
    <property type="match status" value="1"/>
</dbReference>
<dbReference type="PANTHER" id="PTHR10338">
    <property type="entry name" value="INTER-ALPHA-TRYPSIN INHIBITOR HEAVY CHAIN FAMILY MEMBER"/>
    <property type="match status" value="1"/>
</dbReference>
<dbReference type="AlphaFoldDB" id="A0A1T4N136"/>
<dbReference type="InterPro" id="IPR002035">
    <property type="entry name" value="VWF_A"/>
</dbReference>
<reference evidence="2 3" key="1">
    <citation type="submission" date="2017-02" db="EMBL/GenBank/DDBJ databases">
        <authorList>
            <person name="Peterson S.W."/>
        </authorList>
    </citation>
    <scope>NUCLEOTIDE SEQUENCE [LARGE SCALE GENOMIC DNA]</scope>
    <source>
        <strain evidence="2 3">DSM 21749</strain>
    </source>
</reference>
<name>A0A1T4N136_9GAMM</name>
<dbReference type="Proteomes" id="UP000190061">
    <property type="component" value="Unassembled WGS sequence"/>
</dbReference>
<dbReference type="SMART" id="SM00327">
    <property type="entry name" value="VWA"/>
    <property type="match status" value="1"/>
</dbReference>